<evidence type="ECO:0000313" key="1">
    <source>
        <dbReference type="EMBL" id="QDH87341.1"/>
    </source>
</evidence>
<evidence type="ECO:0008006" key="2">
    <source>
        <dbReference type="Google" id="ProtNLM"/>
    </source>
</evidence>
<reference evidence="1" key="1">
    <citation type="submission" date="2019-05" db="EMBL/GenBank/DDBJ databases">
        <title>Metatranscriptomic reconstruction reveals RNA viruses with the potential to shape carbon cycling in soil.</title>
        <authorList>
            <person name="Starr E.P."/>
            <person name="Nuccio E."/>
            <person name="Pett-Ridge J."/>
            <person name="Banfield J.F."/>
            <person name="Firestone M.K."/>
        </authorList>
    </citation>
    <scope>NUCLEOTIDE SEQUENCE</scope>
    <source>
        <strain evidence="1">H3_Bulk_41_scaffold_524</strain>
    </source>
</reference>
<proteinExistence type="predicted"/>
<protein>
    <recommendedName>
        <fullName evidence="2">Maturation</fullName>
    </recommendedName>
</protein>
<accession>A0A514D170</accession>
<organism evidence="1">
    <name type="scientific">Leviviridae sp</name>
    <dbReference type="NCBI Taxonomy" id="2027243"/>
    <lineage>
        <taxon>Viruses</taxon>
        <taxon>Riboviria</taxon>
        <taxon>Orthornavirae</taxon>
        <taxon>Lenarviricota</taxon>
        <taxon>Leviviricetes</taxon>
        <taxon>Norzivirales</taxon>
        <taxon>Fiersviridae</taxon>
    </lineage>
</organism>
<gene>
    <name evidence="1" type="ORF">H3Bulk41524_000001</name>
</gene>
<dbReference type="EMBL" id="MN033301">
    <property type="protein sequence ID" value="QDH87341.1"/>
    <property type="molecule type" value="Genomic_RNA"/>
</dbReference>
<name>A0A514D170_9VIRU</name>
<sequence length="462" mass="51079">MFIDHGSTRKRQLTRPAFFNKVDYTLPGYATPYQFGKVYTDLTKVTRSIDGIQITESDRNRWPPVKGTLEDYGSEFFTQKVEVLGGKLPFTETYIQPGSDPFGAFPARVRSRGNMFIASGFGNGVSANSGFTSVNDRIVPMPQDLSSSRAALVTKGTIAVAACAPQNQLADAASFVGELLQDVPQVPGLHLWSSRLKALEVAAKASGEFLNVVFGVLPTISDMQSFLKAAHKVDKAIDQYVKNAGRPVRRRFRFPKEVTTTTETLAGIYSPLGSNGGGGNVFLGSFSGCYPQYETVRQRTVERETWFSGAFLYHLPDWFDSSSERDRKRLMAQLFGAKPDLDTLWQLTPWSWAVDWFTNASSFVKNVSSLISYGTVLQYGYIMEKTTVTDIYTAGNKVFTPTKTLAENHVNPPYPAVHPLVIRTTVKKRIRANPFGFGISWDGLSPIQLAITAALGITRVVR</sequence>